<dbReference type="InterPro" id="IPR020846">
    <property type="entry name" value="MFS_dom"/>
</dbReference>
<dbReference type="GO" id="GO:0005886">
    <property type="term" value="C:plasma membrane"/>
    <property type="evidence" value="ECO:0007669"/>
    <property type="project" value="UniProtKB-SubCell"/>
</dbReference>
<dbReference type="Gene3D" id="1.20.1250.20">
    <property type="entry name" value="MFS general substrate transporter like domains"/>
    <property type="match status" value="1"/>
</dbReference>
<keyword evidence="4 7" id="KW-0812">Transmembrane</keyword>
<evidence type="ECO:0000259" key="8">
    <source>
        <dbReference type="PROSITE" id="PS50850"/>
    </source>
</evidence>
<dbReference type="InterPro" id="IPR036259">
    <property type="entry name" value="MFS_trans_sf"/>
</dbReference>
<evidence type="ECO:0000256" key="2">
    <source>
        <dbReference type="ARBA" id="ARBA00022448"/>
    </source>
</evidence>
<evidence type="ECO:0000256" key="6">
    <source>
        <dbReference type="ARBA" id="ARBA00023136"/>
    </source>
</evidence>
<feature type="transmembrane region" description="Helical" evidence="7">
    <location>
        <begin position="38"/>
        <end position="59"/>
    </location>
</feature>
<gene>
    <name evidence="9" type="ORF">UFOPK1358_01521</name>
</gene>
<sequence length="396" mass="41603">MQSKAFRRIFAGTFASNIGTWMQNITLIALAYRLTGSAWFTGVITFAQLGPMLFLSPFGGAIADRFNRRSVIISMSVVQLVMSMVLAVVALSDTPNQFILVVVVASIGCANAIAGPTMISLLPSLVPRQDLQPAIAINSVSMNASRVIGPLLGGILGSLAGASAVFVVNGLTYLFVVIAVLSVDVDFSPKGHKGDGPIEQMRQGLQAVRADRVITRVIVSMAVLSMCSLIFIYQMPLVAQEHFELAGWKFNLLFATFALGAALGALSMGSFLSGHNRAKVTRVALVVFAVALAVFGVDTVLPLGFVAAFTLGASYFVIVTALSTTLQMRAPDEVRGRIMGLWMMAWAGLVPLGALVAGPIIDAVGIAAVLLFGAVVAAGLAVLINLSEPESETQTV</sequence>
<feature type="transmembrane region" description="Helical" evidence="7">
    <location>
        <begin position="303"/>
        <end position="326"/>
    </location>
</feature>
<dbReference type="InterPro" id="IPR010290">
    <property type="entry name" value="TM_effector"/>
</dbReference>
<keyword evidence="3" id="KW-1003">Cell membrane</keyword>
<feature type="transmembrane region" description="Helical" evidence="7">
    <location>
        <begin position="71"/>
        <end position="92"/>
    </location>
</feature>
<reference evidence="9" key="1">
    <citation type="submission" date="2020-05" db="EMBL/GenBank/DDBJ databases">
        <authorList>
            <person name="Chiriac C."/>
            <person name="Salcher M."/>
            <person name="Ghai R."/>
            <person name="Kavagutti S V."/>
        </authorList>
    </citation>
    <scope>NUCLEOTIDE SEQUENCE</scope>
</reference>
<keyword evidence="6 7" id="KW-0472">Membrane</keyword>
<feature type="transmembrane region" description="Helical" evidence="7">
    <location>
        <begin position="213"/>
        <end position="233"/>
    </location>
</feature>
<name>A0A6J6CE65_9ZZZZ</name>
<dbReference type="EMBL" id="CAEZSF010000173">
    <property type="protein sequence ID" value="CAB4549415.1"/>
    <property type="molecule type" value="Genomic_DNA"/>
</dbReference>
<feature type="transmembrane region" description="Helical" evidence="7">
    <location>
        <begin position="253"/>
        <end position="273"/>
    </location>
</feature>
<dbReference type="PANTHER" id="PTHR23513">
    <property type="entry name" value="INTEGRAL MEMBRANE EFFLUX PROTEIN-RELATED"/>
    <property type="match status" value="1"/>
</dbReference>
<evidence type="ECO:0000256" key="5">
    <source>
        <dbReference type="ARBA" id="ARBA00022989"/>
    </source>
</evidence>
<dbReference type="Pfam" id="PF05977">
    <property type="entry name" value="MFS_3"/>
    <property type="match status" value="1"/>
</dbReference>
<keyword evidence="2" id="KW-0813">Transport</keyword>
<dbReference type="SUPFAM" id="SSF103473">
    <property type="entry name" value="MFS general substrate transporter"/>
    <property type="match status" value="1"/>
</dbReference>
<dbReference type="GO" id="GO:0022857">
    <property type="term" value="F:transmembrane transporter activity"/>
    <property type="evidence" value="ECO:0007669"/>
    <property type="project" value="InterPro"/>
</dbReference>
<evidence type="ECO:0000313" key="9">
    <source>
        <dbReference type="EMBL" id="CAB4549415.1"/>
    </source>
</evidence>
<feature type="transmembrane region" description="Helical" evidence="7">
    <location>
        <begin position="338"/>
        <end position="357"/>
    </location>
</feature>
<dbReference type="AlphaFoldDB" id="A0A6J6CE65"/>
<comment type="subcellular location">
    <subcellularLocation>
        <location evidence="1">Cell membrane</location>
        <topology evidence="1">Multi-pass membrane protein</topology>
    </subcellularLocation>
</comment>
<dbReference type="PROSITE" id="PS50850">
    <property type="entry name" value="MFS"/>
    <property type="match status" value="1"/>
</dbReference>
<keyword evidence="5 7" id="KW-1133">Transmembrane helix</keyword>
<evidence type="ECO:0000256" key="7">
    <source>
        <dbReference type="SAM" id="Phobius"/>
    </source>
</evidence>
<feature type="transmembrane region" description="Helical" evidence="7">
    <location>
        <begin position="280"/>
        <end position="297"/>
    </location>
</feature>
<evidence type="ECO:0000256" key="1">
    <source>
        <dbReference type="ARBA" id="ARBA00004651"/>
    </source>
</evidence>
<evidence type="ECO:0000256" key="3">
    <source>
        <dbReference type="ARBA" id="ARBA00022475"/>
    </source>
</evidence>
<proteinExistence type="predicted"/>
<feature type="transmembrane region" description="Helical" evidence="7">
    <location>
        <begin position="363"/>
        <end position="386"/>
    </location>
</feature>
<evidence type="ECO:0000256" key="4">
    <source>
        <dbReference type="ARBA" id="ARBA00022692"/>
    </source>
</evidence>
<feature type="domain" description="Major facilitator superfamily (MFS) profile" evidence="8">
    <location>
        <begin position="5"/>
        <end position="391"/>
    </location>
</feature>
<dbReference type="CDD" id="cd06173">
    <property type="entry name" value="MFS_MefA_like"/>
    <property type="match status" value="1"/>
</dbReference>
<feature type="transmembrane region" description="Helical" evidence="7">
    <location>
        <begin position="98"/>
        <end position="126"/>
    </location>
</feature>
<organism evidence="9">
    <name type="scientific">freshwater metagenome</name>
    <dbReference type="NCBI Taxonomy" id="449393"/>
    <lineage>
        <taxon>unclassified sequences</taxon>
        <taxon>metagenomes</taxon>
        <taxon>ecological metagenomes</taxon>
    </lineage>
</organism>
<dbReference type="PANTHER" id="PTHR23513:SF11">
    <property type="entry name" value="STAPHYLOFERRIN A TRANSPORTER"/>
    <property type="match status" value="1"/>
</dbReference>
<protein>
    <submittedName>
        <fullName evidence="9">Unannotated protein</fullName>
    </submittedName>
</protein>
<accession>A0A6J6CE65</accession>